<dbReference type="Pfam" id="PF01812">
    <property type="entry name" value="5-FTHF_cyc-lig"/>
    <property type="match status" value="1"/>
</dbReference>
<dbReference type="EC" id="6.3.3.2" evidence="4"/>
<evidence type="ECO:0000256" key="1">
    <source>
        <dbReference type="ARBA" id="ARBA00010638"/>
    </source>
</evidence>
<dbReference type="InterPro" id="IPR037171">
    <property type="entry name" value="NagB/RpiA_transferase-like"/>
</dbReference>
<accession>A0ABQ1LSQ3</accession>
<dbReference type="PANTHER" id="PTHR23407">
    <property type="entry name" value="ATPASE INHIBITOR/5-FORMYLTETRAHYDROFOLATE CYCLO-LIGASE"/>
    <property type="match status" value="1"/>
</dbReference>
<evidence type="ECO:0000256" key="4">
    <source>
        <dbReference type="RuleBase" id="RU361279"/>
    </source>
</evidence>
<evidence type="ECO:0000256" key="2">
    <source>
        <dbReference type="ARBA" id="ARBA00022741"/>
    </source>
</evidence>
<keyword evidence="3 4" id="KW-0067">ATP-binding</keyword>
<keyword evidence="4" id="KW-0460">Magnesium</keyword>
<dbReference type="SUPFAM" id="SSF100950">
    <property type="entry name" value="NagB/RpiA/CoA transferase-like"/>
    <property type="match status" value="1"/>
</dbReference>
<dbReference type="InterPro" id="IPR024185">
    <property type="entry name" value="FTHF_cligase-like_sf"/>
</dbReference>
<gene>
    <name evidence="5" type="primary">ygfA</name>
    <name evidence="5" type="ORF">GCM10010993_05030</name>
</gene>
<keyword evidence="4" id="KW-0479">Metal-binding</keyword>
<dbReference type="Proteomes" id="UP000635885">
    <property type="component" value="Unassembled WGS sequence"/>
</dbReference>
<protein>
    <recommendedName>
        <fullName evidence="4">5-formyltetrahydrofolate cyclo-ligase</fullName>
        <ecNumber evidence="4">6.3.3.2</ecNumber>
    </recommendedName>
</protein>
<reference evidence="6" key="1">
    <citation type="journal article" date="2019" name="Int. J. Syst. Evol. Microbiol.">
        <title>The Global Catalogue of Microorganisms (GCM) 10K type strain sequencing project: providing services to taxonomists for standard genome sequencing and annotation.</title>
        <authorList>
            <consortium name="The Broad Institute Genomics Platform"/>
            <consortium name="The Broad Institute Genome Sequencing Center for Infectious Disease"/>
            <person name="Wu L."/>
            <person name="Ma J."/>
        </authorList>
    </citation>
    <scope>NUCLEOTIDE SEQUENCE [LARGE SCALE GENOMIC DNA]</scope>
    <source>
        <strain evidence="6">CGMCC 1.12479</strain>
    </source>
</reference>
<comment type="caution">
    <text evidence="5">The sequence shown here is derived from an EMBL/GenBank/DDBJ whole genome shotgun (WGS) entry which is preliminary data.</text>
</comment>
<dbReference type="PIRSF" id="PIRSF006806">
    <property type="entry name" value="FTHF_cligase"/>
    <property type="match status" value="1"/>
</dbReference>
<keyword evidence="6" id="KW-1185">Reference proteome</keyword>
<keyword evidence="2 4" id="KW-0547">Nucleotide-binding</keyword>
<comment type="catalytic activity">
    <reaction evidence="4">
        <text>(6S)-5-formyl-5,6,7,8-tetrahydrofolate + ATP = (6R)-5,10-methenyltetrahydrofolate + ADP + phosphate</text>
        <dbReference type="Rhea" id="RHEA:10488"/>
        <dbReference type="ChEBI" id="CHEBI:30616"/>
        <dbReference type="ChEBI" id="CHEBI:43474"/>
        <dbReference type="ChEBI" id="CHEBI:57455"/>
        <dbReference type="ChEBI" id="CHEBI:57457"/>
        <dbReference type="ChEBI" id="CHEBI:456216"/>
        <dbReference type="EC" id="6.3.3.2"/>
    </reaction>
</comment>
<name>A0ABQ1LSQ3_9BACT</name>
<dbReference type="PANTHER" id="PTHR23407:SF1">
    <property type="entry name" value="5-FORMYLTETRAHYDROFOLATE CYCLO-LIGASE"/>
    <property type="match status" value="1"/>
</dbReference>
<organism evidence="5 6">
    <name type="scientific">Belliella aquatica</name>
    <dbReference type="NCBI Taxonomy" id="1323734"/>
    <lineage>
        <taxon>Bacteria</taxon>
        <taxon>Pseudomonadati</taxon>
        <taxon>Bacteroidota</taxon>
        <taxon>Cytophagia</taxon>
        <taxon>Cytophagales</taxon>
        <taxon>Cyclobacteriaceae</taxon>
        <taxon>Belliella</taxon>
    </lineage>
</organism>
<dbReference type="NCBIfam" id="TIGR02727">
    <property type="entry name" value="MTHFS_bact"/>
    <property type="match status" value="1"/>
</dbReference>
<proteinExistence type="inferred from homology"/>
<dbReference type="RefSeq" id="WP_188439327.1">
    <property type="nucleotide sequence ID" value="NZ_BMFD01000001.1"/>
</dbReference>
<dbReference type="Gene3D" id="3.40.50.10420">
    <property type="entry name" value="NagB/RpiA/CoA transferase-like"/>
    <property type="match status" value="1"/>
</dbReference>
<evidence type="ECO:0000256" key="3">
    <source>
        <dbReference type="ARBA" id="ARBA00022840"/>
    </source>
</evidence>
<dbReference type="EMBL" id="BMFD01000001">
    <property type="protein sequence ID" value="GGC29112.1"/>
    <property type="molecule type" value="Genomic_DNA"/>
</dbReference>
<dbReference type="InterPro" id="IPR002698">
    <property type="entry name" value="FTHF_cligase"/>
</dbReference>
<evidence type="ECO:0000313" key="6">
    <source>
        <dbReference type="Proteomes" id="UP000635885"/>
    </source>
</evidence>
<sequence length="188" mass="21778">MTKEEIRVLFKEKRKQLKGEEIDRLSIQIRQRVRDFLNERKQLRHIHLFLPILKLKEVDVFPLIDELLQEGHELYTSILDAKSGVLETVCLTDIQDLDHDSWGIPIPRQKQVVSTDPIQLVLIPLLACDKNGNRIGYGKGYYDGFLNTLASDVLKVGLNFFQPIDQIEAEWHDIPLDVCITPSEVFLF</sequence>
<comment type="cofactor">
    <cofactor evidence="4">
        <name>Mg(2+)</name>
        <dbReference type="ChEBI" id="CHEBI:18420"/>
    </cofactor>
</comment>
<comment type="similarity">
    <text evidence="1 4">Belongs to the 5-formyltetrahydrofolate cyclo-ligase family.</text>
</comment>
<evidence type="ECO:0000313" key="5">
    <source>
        <dbReference type="EMBL" id="GGC29112.1"/>
    </source>
</evidence>